<dbReference type="Proteomes" id="UP000053327">
    <property type="component" value="Unassembled WGS sequence"/>
</dbReference>
<accession>A0A0J9SJM2</accession>
<reference evidence="2 3" key="1">
    <citation type="submission" date="2011-08" db="EMBL/GenBank/DDBJ databases">
        <title>The Genome Sequence of Plasmodium vivax Brazil I.</title>
        <authorList>
            <consortium name="The Broad Institute Genome Sequencing Platform"/>
            <consortium name="The Broad Institute Genome Sequencing Center for Infectious Disease"/>
            <person name="Neafsey D."/>
            <person name="Carlton J."/>
            <person name="Barnwell J."/>
            <person name="Collins W."/>
            <person name="Escalante A."/>
            <person name="Mullikin J."/>
            <person name="Saul A."/>
            <person name="Guigo R."/>
            <person name="Camara F."/>
            <person name="Young S.K."/>
            <person name="Zeng Q."/>
            <person name="Gargeya S."/>
            <person name="Fitzgerald M."/>
            <person name="Haas B."/>
            <person name="Abouelleil A."/>
            <person name="Alvarado L."/>
            <person name="Arachchi H.M."/>
            <person name="Berlin A."/>
            <person name="Brown A."/>
            <person name="Chapman S.B."/>
            <person name="Chen Z."/>
            <person name="Dunbar C."/>
            <person name="Freedman E."/>
            <person name="Gearin G."/>
            <person name="Gellesch M."/>
            <person name="Goldberg J."/>
            <person name="Griggs A."/>
            <person name="Gujja S."/>
            <person name="Heiman D."/>
            <person name="Howarth C."/>
            <person name="Larson L."/>
            <person name="Lui A."/>
            <person name="MacDonald P.J.P."/>
            <person name="Montmayeur A."/>
            <person name="Murphy C."/>
            <person name="Neiman D."/>
            <person name="Pearson M."/>
            <person name="Priest M."/>
            <person name="Roberts A."/>
            <person name="Saif S."/>
            <person name="Shea T."/>
            <person name="Shenoy N."/>
            <person name="Sisk P."/>
            <person name="Stolte C."/>
            <person name="Sykes S."/>
            <person name="Wortman J."/>
            <person name="Nusbaum C."/>
            <person name="Birren B."/>
        </authorList>
    </citation>
    <scope>NUCLEOTIDE SEQUENCE [LARGE SCALE GENOMIC DNA]</scope>
    <source>
        <strain evidence="2 3">Brazil I</strain>
    </source>
</reference>
<feature type="region of interest" description="Disordered" evidence="1">
    <location>
        <begin position="205"/>
        <end position="247"/>
    </location>
</feature>
<evidence type="ECO:0000256" key="1">
    <source>
        <dbReference type="SAM" id="MobiDB-lite"/>
    </source>
</evidence>
<organism evidence="2 3">
    <name type="scientific">Plasmodium vivax (strain Brazil I)</name>
    <dbReference type="NCBI Taxonomy" id="1033975"/>
    <lineage>
        <taxon>Eukaryota</taxon>
        <taxon>Sar</taxon>
        <taxon>Alveolata</taxon>
        <taxon>Apicomplexa</taxon>
        <taxon>Aconoidasida</taxon>
        <taxon>Haemosporida</taxon>
        <taxon>Plasmodiidae</taxon>
        <taxon>Plasmodium</taxon>
        <taxon>Plasmodium (Plasmodium)</taxon>
    </lineage>
</organism>
<gene>
    <name evidence="2" type="ORF">PVBG_05190</name>
</gene>
<evidence type="ECO:0000313" key="3">
    <source>
        <dbReference type="Proteomes" id="UP000053327"/>
    </source>
</evidence>
<dbReference type="EMBL" id="KQ234946">
    <property type="protein sequence ID" value="KMZ83220.1"/>
    <property type="molecule type" value="Genomic_DNA"/>
</dbReference>
<proteinExistence type="predicted"/>
<dbReference type="AlphaFoldDB" id="A0A0J9SJM2"/>
<protein>
    <submittedName>
        <fullName evidence="2">Uncharacterized protein</fullName>
    </submittedName>
</protein>
<sequence>MEQYNFCMRLLRNLNIYPDDIYSLYFKPERCNNLNYWIYNSKKKHDIKDDLILKCFGEYFDRTTRVPGMVDCKYHSYDESYDDPMVAIMLNIFDSNISDIQKTLSSKAIPTYTSGQKFVCECFKIYKERYNVRCLDKYSYDEKQEKTCDKLDTFRRTYELYLLRDESLVEKIPSFKNMESEYKTKCHLNEPTKLVVPGGVADTNDVTETPYVGERGRDSAPLTAGAGENEDGKLSLGANGEETTGRPISSTISTAVGTMAGASSVLALLYKVNNNFI</sequence>
<evidence type="ECO:0000313" key="2">
    <source>
        <dbReference type="EMBL" id="KMZ83220.1"/>
    </source>
</evidence>
<name>A0A0J9SJM2_PLAV1</name>